<keyword evidence="6" id="KW-1185">Reference proteome</keyword>
<dbReference type="InterPro" id="IPR006311">
    <property type="entry name" value="TAT_signal"/>
</dbReference>
<dbReference type="SUPFAM" id="SSF56281">
    <property type="entry name" value="Metallo-hydrolase/oxidoreductase"/>
    <property type="match status" value="1"/>
</dbReference>
<dbReference type="GO" id="GO:0030313">
    <property type="term" value="C:cell envelope"/>
    <property type="evidence" value="ECO:0007669"/>
    <property type="project" value="UniProtKB-SubCell"/>
</dbReference>
<dbReference type="Pfam" id="PF00753">
    <property type="entry name" value="Lactamase_B"/>
    <property type="match status" value="1"/>
</dbReference>
<keyword evidence="3" id="KW-0408">Iron</keyword>
<evidence type="ECO:0000259" key="4">
    <source>
        <dbReference type="Pfam" id="PF00753"/>
    </source>
</evidence>
<name>A0A5K7ZBI4_9BACT</name>
<protein>
    <submittedName>
        <fullName evidence="5">MBL fold hydrolase</fullName>
    </submittedName>
</protein>
<dbReference type="PROSITE" id="PS51318">
    <property type="entry name" value="TAT"/>
    <property type="match status" value="1"/>
</dbReference>
<dbReference type="InterPro" id="IPR052926">
    <property type="entry name" value="Metallo-beta-lactamase_dom"/>
</dbReference>
<keyword evidence="3" id="KW-0479">Metal-binding</keyword>
<dbReference type="KEGG" id="dwd:DSCW_45080"/>
<reference evidence="5 6" key="1">
    <citation type="submission" date="2019-11" db="EMBL/GenBank/DDBJ databases">
        <title>Comparative genomics of hydrocarbon-degrading Desulfosarcina strains.</title>
        <authorList>
            <person name="Watanabe M."/>
            <person name="Kojima H."/>
            <person name="Fukui M."/>
        </authorList>
    </citation>
    <scope>NUCLEOTIDE SEQUENCE [LARGE SCALE GENOMIC DNA]</scope>
    <source>
        <strain evidence="5 6">PP31</strain>
    </source>
</reference>
<dbReference type="GO" id="GO:0016787">
    <property type="term" value="F:hydrolase activity"/>
    <property type="evidence" value="ECO:0007669"/>
    <property type="project" value="UniProtKB-KW"/>
</dbReference>
<dbReference type="NCBIfam" id="TIGR01409">
    <property type="entry name" value="TAT_signal_seq"/>
    <property type="match status" value="1"/>
</dbReference>
<comment type="subcellular location">
    <subcellularLocation>
        <location evidence="1">Cell envelope</location>
    </subcellularLocation>
</comment>
<comment type="subunit">
    <text evidence="2">Heterodimer of a large and a small subunit.</text>
</comment>
<dbReference type="InterPro" id="IPR019546">
    <property type="entry name" value="TAT_signal_bac_arc"/>
</dbReference>
<dbReference type="GO" id="GO:0051536">
    <property type="term" value="F:iron-sulfur cluster binding"/>
    <property type="evidence" value="ECO:0007669"/>
    <property type="project" value="UniProtKB-KW"/>
</dbReference>
<feature type="domain" description="Metallo-beta-lactamase" evidence="4">
    <location>
        <begin position="93"/>
        <end position="166"/>
    </location>
</feature>
<evidence type="ECO:0000256" key="2">
    <source>
        <dbReference type="ARBA" id="ARBA00011771"/>
    </source>
</evidence>
<dbReference type="RefSeq" id="WP_155305873.1">
    <property type="nucleotide sequence ID" value="NZ_AP021875.1"/>
</dbReference>
<dbReference type="InterPro" id="IPR001279">
    <property type="entry name" value="Metallo-B-lactamas"/>
</dbReference>
<dbReference type="AlphaFoldDB" id="A0A5K7ZBI4"/>
<dbReference type="Gene3D" id="3.60.15.10">
    <property type="entry name" value="Ribonuclease Z/Hydroxyacylglutathione hydrolase-like"/>
    <property type="match status" value="1"/>
</dbReference>
<dbReference type="EMBL" id="AP021875">
    <property type="protein sequence ID" value="BBO77091.1"/>
    <property type="molecule type" value="Genomic_DNA"/>
</dbReference>
<sequence>MKRRNFLKGLAAGSAGLAISSGVGTMTTSAYAKRKKEDFGEVKSVKVECVSETSWFDNATLGKDIKAAGGINTNQYDVAYNEENLGGYAALIEVEALDGTKTKYLMDSGWSNDWMDYVFAQSGVDKMLKNKEIDTMVISHDHIDHYFGIESTLKHQPDIKMYFPSTSMEKSFALLKGADFSKTPGCPKNAFPHTGELIVTKPDKLYKLQDGAAVVFFDAPATLQVRGENVMYFKVKDKGYVTVTGCCHPGILTLINYARRNFKDGKQMYGCYGGLHISPFENWDPKMDDIIAGVQQYDMDKIACNHCTGWIWAEKAVKAGLPIVKGTDKFRSYKKVGTLAKANTSNIYTGNGDVVVF</sequence>
<dbReference type="PANTHER" id="PTHR13754:SF13">
    <property type="entry name" value="METALLO-BETA-LACTAMASE SUPERFAMILY PROTEIN (AFU_ORTHOLOGUE AFUA_3G07630)"/>
    <property type="match status" value="1"/>
</dbReference>
<evidence type="ECO:0000313" key="5">
    <source>
        <dbReference type="EMBL" id="BBO77091.1"/>
    </source>
</evidence>
<evidence type="ECO:0000313" key="6">
    <source>
        <dbReference type="Proteomes" id="UP000427769"/>
    </source>
</evidence>
<gene>
    <name evidence="5" type="ORF">DSCW_45080</name>
</gene>
<keyword evidence="5" id="KW-0378">Hydrolase</keyword>
<organism evidence="5 6">
    <name type="scientific">Desulfosarcina widdelii</name>
    <dbReference type="NCBI Taxonomy" id="947919"/>
    <lineage>
        <taxon>Bacteria</taxon>
        <taxon>Pseudomonadati</taxon>
        <taxon>Thermodesulfobacteriota</taxon>
        <taxon>Desulfobacteria</taxon>
        <taxon>Desulfobacterales</taxon>
        <taxon>Desulfosarcinaceae</taxon>
        <taxon>Desulfosarcina</taxon>
    </lineage>
</organism>
<evidence type="ECO:0000256" key="3">
    <source>
        <dbReference type="ARBA" id="ARBA00023014"/>
    </source>
</evidence>
<dbReference type="OrthoDB" id="9803916at2"/>
<dbReference type="GO" id="GO:0016740">
    <property type="term" value="F:transferase activity"/>
    <property type="evidence" value="ECO:0007669"/>
    <property type="project" value="TreeGrafter"/>
</dbReference>
<accession>A0A5K7ZBI4</accession>
<evidence type="ECO:0000256" key="1">
    <source>
        <dbReference type="ARBA" id="ARBA00004196"/>
    </source>
</evidence>
<dbReference type="PANTHER" id="PTHR13754">
    <property type="entry name" value="METALLO-BETA-LACTAMASE SUPERFAMILY PROTEIN"/>
    <property type="match status" value="1"/>
</dbReference>
<proteinExistence type="predicted"/>
<dbReference type="InterPro" id="IPR036866">
    <property type="entry name" value="RibonucZ/Hydroxyglut_hydro"/>
</dbReference>
<dbReference type="Proteomes" id="UP000427769">
    <property type="component" value="Chromosome"/>
</dbReference>
<keyword evidence="3" id="KW-0411">Iron-sulfur</keyword>